<proteinExistence type="inferred from homology"/>
<dbReference type="PANTHER" id="PTHR43104:SF4">
    <property type="entry name" value="L-2-HYDROXYGLUTARATE DEHYDROGENASE, MITOCHONDRIAL"/>
    <property type="match status" value="1"/>
</dbReference>
<comment type="cofactor">
    <cofactor evidence="1">
        <name>FAD</name>
        <dbReference type="ChEBI" id="CHEBI:57692"/>
    </cofactor>
</comment>
<dbReference type="InterPro" id="IPR006076">
    <property type="entry name" value="FAD-dep_OxRdtase"/>
</dbReference>
<dbReference type="InterPro" id="IPR036188">
    <property type="entry name" value="FAD/NAD-bd_sf"/>
</dbReference>
<name>A0A8J6N393_9BACT</name>
<dbReference type="SUPFAM" id="SSF51905">
    <property type="entry name" value="FAD/NAD(P)-binding domain"/>
    <property type="match status" value="1"/>
</dbReference>
<protein>
    <submittedName>
        <fullName evidence="7">NAD(P)/FAD-dependent oxidoreductase</fullName>
    </submittedName>
</protein>
<evidence type="ECO:0000256" key="1">
    <source>
        <dbReference type="ARBA" id="ARBA00001974"/>
    </source>
</evidence>
<comment type="caution">
    <text evidence="7">The sequence shown here is derived from an EMBL/GenBank/DDBJ whole genome shotgun (WGS) entry which is preliminary data.</text>
</comment>
<keyword evidence="2" id="KW-0285">Flavoprotein</keyword>
<dbReference type="Gene3D" id="3.50.50.60">
    <property type="entry name" value="FAD/NAD(P)-binding domain"/>
    <property type="match status" value="1"/>
</dbReference>
<evidence type="ECO:0000259" key="6">
    <source>
        <dbReference type="Pfam" id="PF01266"/>
    </source>
</evidence>
<keyword evidence="4" id="KW-0560">Oxidoreductase</keyword>
<dbReference type="Proteomes" id="UP000603545">
    <property type="component" value="Unassembled WGS sequence"/>
</dbReference>
<evidence type="ECO:0000256" key="3">
    <source>
        <dbReference type="ARBA" id="ARBA00022827"/>
    </source>
</evidence>
<reference evidence="7 8" key="1">
    <citation type="submission" date="2020-08" db="EMBL/GenBank/DDBJ databases">
        <title>Bridging the membrane lipid divide: bacteria of the FCB group superphylum have the potential to synthesize archaeal ether lipids.</title>
        <authorList>
            <person name="Villanueva L."/>
            <person name="Von Meijenfeldt F.A.B."/>
            <person name="Westbye A.B."/>
            <person name="Yadav S."/>
            <person name="Hopmans E.C."/>
            <person name="Dutilh B.E."/>
            <person name="Sinninghe Damste J.S."/>
        </authorList>
    </citation>
    <scope>NUCLEOTIDE SEQUENCE [LARGE SCALE GENOMIC DNA]</scope>
    <source>
        <strain evidence="7">NIOZ-UU82</strain>
    </source>
</reference>
<sequence>MNDTFNITIIGAGVVGLAVAEELSAQYNNVLVVEKNRSYGLETSSRHSGVIHAGIYYPPGFLKAAFCRQGNRILYEVCKKRTIPHKRLGKLIVATNDDEAHELEQIKKRSEQNKVMGLCFLSQNQIRSLEPEVSAKAALFSPSTGIIDSHRLMQSFYINAELNNAIIVFNSKITKIYFDNNNYELEINNDFRFKTRILINSAGLFADKISSLAGIDINKKKYCLKYCKGNYFSASPCPAIRHLVYPVPQKGNEGLGIHATLDLDGRVRFGPDTEYVTDLDYSVDNGRRESFFRSIRRYLPGIKKESLRPEMCGIRPKLQGPGEPYKDFVIKKEQKLGYPGLINLIGIESPGLTSCIPIARYVSSLVHL</sequence>
<accession>A0A8J6N393</accession>
<evidence type="ECO:0000256" key="2">
    <source>
        <dbReference type="ARBA" id="ARBA00022630"/>
    </source>
</evidence>
<evidence type="ECO:0000313" key="7">
    <source>
        <dbReference type="EMBL" id="MBC8198785.1"/>
    </source>
</evidence>
<evidence type="ECO:0000313" key="8">
    <source>
        <dbReference type="Proteomes" id="UP000603545"/>
    </source>
</evidence>
<dbReference type="GO" id="GO:0047545">
    <property type="term" value="F:(S)-2-hydroxyglutarate dehydrogenase activity"/>
    <property type="evidence" value="ECO:0007669"/>
    <property type="project" value="TreeGrafter"/>
</dbReference>
<keyword evidence="3" id="KW-0274">FAD</keyword>
<organism evidence="7 8">
    <name type="scientific">Candidatus Desulfaltia bathyphila</name>
    <dbReference type="NCBI Taxonomy" id="2841697"/>
    <lineage>
        <taxon>Bacteria</taxon>
        <taxon>Pseudomonadati</taxon>
        <taxon>Thermodesulfobacteriota</taxon>
        <taxon>Desulfobacteria</taxon>
        <taxon>Desulfobacterales</taxon>
        <taxon>Desulfobacterales incertae sedis</taxon>
        <taxon>Candidatus Desulfaltia</taxon>
    </lineage>
</organism>
<dbReference type="EMBL" id="JACNLL010000024">
    <property type="protein sequence ID" value="MBC8198785.1"/>
    <property type="molecule type" value="Genomic_DNA"/>
</dbReference>
<dbReference type="Gene3D" id="3.30.9.10">
    <property type="entry name" value="D-Amino Acid Oxidase, subunit A, domain 2"/>
    <property type="match status" value="1"/>
</dbReference>
<dbReference type="Pfam" id="PF01266">
    <property type="entry name" value="DAO"/>
    <property type="match status" value="1"/>
</dbReference>
<dbReference type="PANTHER" id="PTHR43104">
    <property type="entry name" value="L-2-HYDROXYGLUTARATE DEHYDROGENASE, MITOCHONDRIAL"/>
    <property type="match status" value="1"/>
</dbReference>
<evidence type="ECO:0000256" key="4">
    <source>
        <dbReference type="ARBA" id="ARBA00023002"/>
    </source>
</evidence>
<evidence type="ECO:0000256" key="5">
    <source>
        <dbReference type="ARBA" id="ARBA00037941"/>
    </source>
</evidence>
<dbReference type="AlphaFoldDB" id="A0A8J6N393"/>
<gene>
    <name evidence="7" type="ORF">H8E80_01885</name>
</gene>
<feature type="domain" description="FAD dependent oxidoreductase" evidence="6">
    <location>
        <begin position="7"/>
        <end position="364"/>
    </location>
</feature>
<comment type="similarity">
    <text evidence="5">Belongs to the L2HGDH family.</text>
</comment>